<evidence type="ECO:0000313" key="5">
    <source>
        <dbReference type="Proteomes" id="UP001501591"/>
    </source>
</evidence>
<feature type="transmembrane region" description="Helical" evidence="2">
    <location>
        <begin position="102"/>
        <end position="120"/>
    </location>
</feature>
<dbReference type="Pfam" id="PF01478">
    <property type="entry name" value="Peptidase_A24"/>
    <property type="match status" value="1"/>
</dbReference>
<feature type="transmembrane region" description="Helical" evidence="2">
    <location>
        <begin position="126"/>
        <end position="146"/>
    </location>
</feature>
<evidence type="ECO:0000256" key="2">
    <source>
        <dbReference type="SAM" id="Phobius"/>
    </source>
</evidence>
<keyword evidence="2" id="KW-0472">Membrane</keyword>
<dbReference type="EMBL" id="BAABCP010000001">
    <property type="protein sequence ID" value="GAA3937290.1"/>
    <property type="molecule type" value="Genomic_DNA"/>
</dbReference>
<gene>
    <name evidence="4" type="ORF">GCM10022383_14400</name>
</gene>
<accession>A0ABP7N573</accession>
<keyword evidence="5" id="KW-1185">Reference proteome</keyword>
<dbReference type="PANTHER" id="PTHR30487">
    <property type="entry name" value="TYPE 4 PREPILIN-LIKE PROTEINS LEADER PEPTIDE-PROCESSING ENZYME"/>
    <property type="match status" value="1"/>
</dbReference>
<name>A0ABP7N573_9MICO</name>
<feature type="transmembrane region" description="Helical" evidence="2">
    <location>
        <begin position="71"/>
        <end position="90"/>
    </location>
</feature>
<dbReference type="PANTHER" id="PTHR30487:SF0">
    <property type="entry name" value="PREPILIN LEADER PEPTIDASE_N-METHYLTRANSFERASE-RELATED"/>
    <property type="match status" value="1"/>
</dbReference>
<proteinExistence type="inferred from homology"/>
<comment type="caution">
    <text evidence="4">The sequence shown here is derived from an EMBL/GenBank/DDBJ whole genome shotgun (WGS) entry which is preliminary data.</text>
</comment>
<feature type="domain" description="Prepilin type IV endopeptidase peptidase" evidence="3">
    <location>
        <begin position="78"/>
        <end position="189"/>
    </location>
</feature>
<comment type="similarity">
    <text evidence="1">Belongs to the peptidase A24 family.</text>
</comment>
<organism evidence="4 5">
    <name type="scientific">Microbacterium soli</name>
    <dbReference type="NCBI Taxonomy" id="446075"/>
    <lineage>
        <taxon>Bacteria</taxon>
        <taxon>Bacillati</taxon>
        <taxon>Actinomycetota</taxon>
        <taxon>Actinomycetes</taxon>
        <taxon>Micrococcales</taxon>
        <taxon>Microbacteriaceae</taxon>
        <taxon>Microbacterium</taxon>
    </lineage>
</organism>
<reference evidence="5" key="1">
    <citation type="journal article" date="2019" name="Int. J. Syst. Evol. Microbiol.">
        <title>The Global Catalogue of Microorganisms (GCM) 10K type strain sequencing project: providing services to taxonomists for standard genome sequencing and annotation.</title>
        <authorList>
            <consortium name="The Broad Institute Genomics Platform"/>
            <consortium name="The Broad Institute Genome Sequencing Center for Infectious Disease"/>
            <person name="Wu L."/>
            <person name="Ma J."/>
        </authorList>
    </citation>
    <scope>NUCLEOTIDE SEQUENCE [LARGE SCALE GENOMIC DNA]</scope>
    <source>
        <strain evidence="5">JCM 17024</strain>
    </source>
</reference>
<dbReference type="Gene3D" id="1.20.120.1220">
    <property type="match status" value="1"/>
</dbReference>
<keyword evidence="2" id="KW-1133">Transmembrane helix</keyword>
<sequence length="221" mass="22878">MDAASLVDVAPLWALIPLSAALGAVLGWWPLHAWSARSLKNATPGTGIRVLSAVVTAVTFALLAWRFADRAALLPAVLVFAALATVLAVVDLAERRLPNTVILWLIGALAATLVVASALTGLWVQLLWALIGAAAMFGLYLVLALISPRSMGMGDVKLAAPLGLLLGWFGLSAWLIGLLAAFICGGVAAIVMLALRRTSLRGSLPFGPSMLAGTLLAVVLV</sequence>
<dbReference type="Proteomes" id="UP001501591">
    <property type="component" value="Unassembled WGS sequence"/>
</dbReference>
<evidence type="ECO:0000256" key="1">
    <source>
        <dbReference type="ARBA" id="ARBA00005801"/>
    </source>
</evidence>
<evidence type="ECO:0000259" key="3">
    <source>
        <dbReference type="Pfam" id="PF01478"/>
    </source>
</evidence>
<evidence type="ECO:0000313" key="4">
    <source>
        <dbReference type="EMBL" id="GAA3937290.1"/>
    </source>
</evidence>
<feature type="transmembrane region" description="Helical" evidence="2">
    <location>
        <begin position="12"/>
        <end position="34"/>
    </location>
</feature>
<keyword evidence="2" id="KW-0812">Transmembrane</keyword>
<dbReference type="InterPro" id="IPR000045">
    <property type="entry name" value="Prepilin_IV_endopep_pep"/>
</dbReference>
<feature type="transmembrane region" description="Helical" evidence="2">
    <location>
        <begin position="46"/>
        <end position="65"/>
    </location>
</feature>
<feature type="transmembrane region" description="Helical" evidence="2">
    <location>
        <begin position="203"/>
        <end position="220"/>
    </location>
</feature>
<protein>
    <recommendedName>
        <fullName evidence="3">Prepilin type IV endopeptidase peptidase domain-containing protein</fullName>
    </recommendedName>
</protein>
<dbReference type="InterPro" id="IPR050882">
    <property type="entry name" value="Prepilin_peptidase/N-MTase"/>
</dbReference>
<feature type="transmembrane region" description="Helical" evidence="2">
    <location>
        <begin position="158"/>
        <end position="191"/>
    </location>
</feature>